<name>W4QWF0_HALA3</name>
<dbReference type="AlphaFoldDB" id="W4QWF0"/>
<dbReference type="GO" id="GO:0016740">
    <property type="term" value="F:transferase activity"/>
    <property type="evidence" value="ECO:0007669"/>
    <property type="project" value="UniProtKB-KW"/>
</dbReference>
<keyword evidence="1" id="KW-0808">Transferase</keyword>
<evidence type="ECO:0000313" key="1">
    <source>
        <dbReference type="EMBL" id="GAE36445.1"/>
    </source>
</evidence>
<organism evidence="1 2">
    <name type="scientific">Halalkalibacter akibai (strain ATCC 43226 / DSM 21942 / CIP 109018 / JCM 9157 / 1139)</name>
    <name type="common">Bacillus akibai</name>
    <dbReference type="NCBI Taxonomy" id="1236973"/>
    <lineage>
        <taxon>Bacteria</taxon>
        <taxon>Bacillati</taxon>
        <taxon>Bacillota</taxon>
        <taxon>Bacilli</taxon>
        <taxon>Bacillales</taxon>
        <taxon>Bacillaceae</taxon>
        <taxon>Halalkalibacter</taxon>
    </lineage>
</organism>
<reference evidence="1 2" key="1">
    <citation type="journal article" date="2014" name="Genome Announc.">
        <title>Draft Genome Sequences of Three Alkaliphilic Bacillus Strains, Bacillus wakoensis JCM 9140T, Bacillus akibai JCM 9157T, and Bacillus hemicellulosilyticus JCM 9152T.</title>
        <authorList>
            <person name="Yuki M."/>
            <person name="Oshima K."/>
            <person name="Suda W."/>
            <person name="Oshida Y."/>
            <person name="Kitamura K."/>
            <person name="Iida T."/>
            <person name="Hattori M."/>
            <person name="Ohkuma M."/>
        </authorList>
    </citation>
    <scope>NUCLEOTIDE SEQUENCE [LARGE SCALE GENOMIC DNA]</scope>
    <source>
        <strain evidence="1 2">JCM 9157</strain>
    </source>
</reference>
<dbReference type="Gene3D" id="3.40.630.30">
    <property type="match status" value="1"/>
</dbReference>
<comment type="caution">
    <text evidence="1">The sequence shown here is derived from an EMBL/GenBank/DDBJ whole genome shotgun (WGS) entry which is preliminary data.</text>
</comment>
<evidence type="ECO:0000313" key="2">
    <source>
        <dbReference type="Proteomes" id="UP000018896"/>
    </source>
</evidence>
<accession>W4QWF0</accession>
<dbReference type="STRING" id="1236973.JCM9157_3631"/>
<dbReference type="InterPro" id="IPR016181">
    <property type="entry name" value="Acyl_CoA_acyltransferase"/>
</dbReference>
<keyword evidence="2" id="KW-1185">Reference proteome</keyword>
<protein>
    <submittedName>
        <fullName evidence="1">Putative acetyltransferase</fullName>
    </submittedName>
</protein>
<dbReference type="EMBL" id="BAUV01000035">
    <property type="protein sequence ID" value="GAE36445.1"/>
    <property type="molecule type" value="Genomic_DNA"/>
</dbReference>
<sequence length="45" mass="5445">MMKVAEKLGMKEEARIREARMVNDEYFDVIKMGILRKEWEELKIS</sequence>
<gene>
    <name evidence="1" type="ORF">JCM9157_3631</name>
</gene>
<proteinExistence type="predicted"/>
<dbReference type="Proteomes" id="UP000018896">
    <property type="component" value="Unassembled WGS sequence"/>
</dbReference>
<dbReference type="SUPFAM" id="SSF55729">
    <property type="entry name" value="Acyl-CoA N-acyltransferases (Nat)"/>
    <property type="match status" value="1"/>
</dbReference>